<name>A0A3M6TZA0_POCDA</name>
<keyword evidence="8" id="KW-0539">Nucleus</keyword>
<gene>
    <name evidence="13" type="ORF">pdam_00015698</name>
</gene>
<feature type="compositionally biased region" description="Polar residues" evidence="12">
    <location>
        <begin position="102"/>
        <end position="115"/>
    </location>
</feature>
<comment type="function">
    <text evidence="11">Component of the anaphase promoting complex/cyclosome (APC/C), a cell cycle-regulated E3 ubiquitin ligase that controls progression through mitosis and the G1 phase of the cell cycle. The APC/C complex acts by mediating ubiquitination and subsequent degradation of target proteins: it mainly mediates the formation of 'Lys-11'-linked polyubiquitin chains and, to a lower extent, the formation of 'Lys-48'- and 'Lys-63'-linked polyubiquitin chains. The APC/C complex catalyzes assembly of branched 'Lys-11'-/'Lys-48'-linked branched ubiquitin chains on target proteins.</text>
</comment>
<protein>
    <recommendedName>
        <fullName evidence="4">Anaphase-promoting complex subunit 13</fullName>
    </recommendedName>
    <alternativeName>
        <fullName evidence="10">Cyclosome subunit 13</fullName>
    </alternativeName>
</protein>
<evidence type="ECO:0000313" key="14">
    <source>
        <dbReference type="Proteomes" id="UP000275408"/>
    </source>
</evidence>
<comment type="pathway">
    <text evidence="2">Protein modification; protein ubiquitination.</text>
</comment>
<evidence type="ECO:0000256" key="11">
    <source>
        <dbReference type="ARBA" id="ARBA00045696"/>
    </source>
</evidence>
<evidence type="ECO:0000256" key="2">
    <source>
        <dbReference type="ARBA" id="ARBA00004906"/>
    </source>
</evidence>
<keyword evidence="7" id="KW-0833">Ubl conjugation pathway</keyword>
<evidence type="ECO:0000256" key="6">
    <source>
        <dbReference type="ARBA" id="ARBA00022776"/>
    </source>
</evidence>
<evidence type="ECO:0000256" key="12">
    <source>
        <dbReference type="SAM" id="MobiDB-lite"/>
    </source>
</evidence>
<comment type="caution">
    <text evidence="13">The sequence shown here is derived from an EMBL/GenBank/DDBJ whole genome shotgun (WGS) entry which is preliminary data.</text>
</comment>
<dbReference type="Proteomes" id="UP000275408">
    <property type="component" value="Unassembled WGS sequence"/>
</dbReference>
<dbReference type="PANTHER" id="PTHR28672">
    <property type="entry name" value="ANAPHASE-PROMOTING COMPLEX SUBUNIT 13"/>
    <property type="match status" value="1"/>
</dbReference>
<dbReference type="STRING" id="46731.A0A3M6TZA0"/>
<dbReference type="GO" id="GO:0005680">
    <property type="term" value="C:anaphase-promoting complex"/>
    <property type="evidence" value="ECO:0007669"/>
    <property type="project" value="InterPro"/>
</dbReference>
<dbReference type="PANTHER" id="PTHR28672:SF1">
    <property type="entry name" value="ANAPHASE-PROMOTING COMPLEX SUBUNIT 13"/>
    <property type="match status" value="1"/>
</dbReference>
<comment type="similarity">
    <text evidence="3">Belongs to the APC13 family.</text>
</comment>
<keyword evidence="5" id="KW-0132">Cell division</keyword>
<keyword evidence="9" id="KW-0131">Cell cycle</keyword>
<evidence type="ECO:0000256" key="5">
    <source>
        <dbReference type="ARBA" id="ARBA00022618"/>
    </source>
</evidence>
<dbReference type="Pfam" id="PF05839">
    <property type="entry name" value="Apc13p"/>
    <property type="match status" value="1"/>
</dbReference>
<feature type="compositionally biased region" description="Basic and acidic residues" evidence="12">
    <location>
        <begin position="81"/>
        <end position="98"/>
    </location>
</feature>
<dbReference type="GO" id="GO:0051301">
    <property type="term" value="P:cell division"/>
    <property type="evidence" value="ECO:0007669"/>
    <property type="project" value="UniProtKB-KW"/>
</dbReference>
<evidence type="ECO:0000256" key="4">
    <source>
        <dbReference type="ARBA" id="ARBA00013935"/>
    </source>
</evidence>
<dbReference type="InterPro" id="IPR008401">
    <property type="entry name" value="Apc13"/>
</dbReference>
<dbReference type="EMBL" id="RCHS01002593">
    <property type="protein sequence ID" value="RMX46712.1"/>
    <property type="molecule type" value="Genomic_DNA"/>
</dbReference>
<keyword evidence="6" id="KW-0498">Mitosis</keyword>
<proteinExistence type="inferred from homology"/>
<evidence type="ECO:0000256" key="1">
    <source>
        <dbReference type="ARBA" id="ARBA00004123"/>
    </source>
</evidence>
<reference evidence="13 14" key="1">
    <citation type="journal article" date="2018" name="Sci. Rep.">
        <title>Comparative analysis of the Pocillopora damicornis genome highlights role of immune system in coral evolution.</title>
        <authorList>
            <person name="Cunning R."/>
            <person name="Bay R.A."/>
            <person name="Gillette P."/>
            <person name="Baker A.C."/>
            <person name="Traylor-Knowles N."/>
        </authorList>
    </citation>
    <scope>NUCLEOTIDE SEQUENCE [LARGE SCALE GENOMIC DNA]</scope>
    <source>
        <strain evidence="13">RSMAS</strain>
        <tissue evidence="13">Whole animal</tissue>
    </source>
</reference>
<evidence type="ECO:0000256" key="10">
    <source>
        <dbReference type="ARBA" id="ARBA00031338"/>
    </source>
</evidence>
<dbReference type="AlphaFoldDB" id="A0A3M6TZA0"/>
<comment type="subcellular location">
    <subcellularLocation>
        <location evidence="1">Nucleus</location>
    </subcellularLocation>
</comment>
<keyword evidence="14" id="KW-1185">Reference proteome</keyword>
<evidence type="ECO:0000256" key="8">
    <source>
        <dbReference type="ARBA" id="ARBA00023242"/>
    </source>
</evidence>
<accession>A0A3M6TZA0</accession>
<evidence type="ECO:0000256" key="9">
    <source>
        <dbReference type="ARBA" id="ARBA00023306"/>
    </source>
</evidence>
<dbReference type="OrthoDB" id="25675at2759"/>
<dbReference type="GO" id="GO:0070979">
    <property type="term" value="P:protein K11-linked ubiquitination"/>
    <property type="evidence" value="ECO:0007669"/>
    <property type="project" value="TreeGrafter"/>
</dbReference>
<sequence length="115" mass="13376">MIYVPSHPTLERHKKALKPVPSRHCRLEYFSKSWNMSLDSELSYAHRDGRLLEIIDENWQKDKLPNDEIAVPEFELPPVDDSDHNGATDSLKEQEQKWTDLGIQQLQESPQHTGN</sequence>
<evidence type="ECO:0000256" key="7">
    <source>
        <dbReference type="ARBA" id="ARBA00022786"/>
    </source>
</evidence>
<organism evidence="13 14">
    <name type="scientific">Pocillopora damicornis</name>
    <name type="common">Cauliflower coral</name>
    <name type="synonym">Millepora damicornis</name>
    <dbReference type="NCBI Taxonomy" id="46731"/>
    <lineage>
        <taxon>Eukaryota</taxon>
        <taxon>Metazoa</taxon>
        <taxon>Cnidaria</taxon>
        <taxon>Anthozoa</taxon>
        <taxon>Hexacorallia</taxon>
        <taxon>Scleractinia</taxon>
        <taxon>Astrocoeniina</taxon>
        <taxon>Pocilloporidae</taxon>
        <taxon>Pocillopora</taxon>
    </lineage>
</organism>
<evidence type="ECO:0000256" key="3">
    <source>
        <dbReference type="ARBA" id="ARBA00006940"/>
    </source>
</evidence>
<feature type="region of interest" description="Disordered" evidence="12">
    <location>
        <begin position="74"/>
        <end position="115"/>
    </location>
</feature>
<evidence type="ECO:0000313" key="13">
    <source>
        <dbReference type="EMBL" id="RMX46712.1"/>
    </source>
</evidence>